<dbReference type="RefSeq" id="WP_191683936.1">
    <property type="nucleotide sequence ID" value="NZ_JACSQW010000004.1"/>
</dbReference>
<dbReference type="InterPro" id="IPR005335">
    <property type="entry name" value="Terminase_ssu"/>
</dbReference>
<dbReference type="InterPro" id="IPR052404">
    <property type="entry name" value="SPP1-like_terminase"/>
</dbReference>
<dbReference type="InterPro" id="IPR038713">
    <property type="entry name" value="Terminase_Gp1_N_sf"/>
</dbReference>
<dbReference type="Gene3D" id="6.10.140.2160">
    <property type="match status" value="1"/>
</dbReference>
<evidence type="ECO:0000313" key="4">
    <source>
        <dbReference type="Proteomes" id="UP000616837"/>
    </source>
</evidence>
<dbReference type="Pfam" id="PF03592">
    <property type="entry name" value="Terminase_2"/>
    <property type="match status" value="1"/>
</dbReference>
<dbReference type="Proteomes" id="UP000616837">
    <property type="component" value="Unassembled WGS sequence"/>
</dbReference>
<evidence type="ECO:0000256" key="1">
    <source>
        <dbReference type="ARBA" id="ARBA00022612"/>
    </source>
</evidence>
<sequence>MKLTAKQRLFADEYIKSGNATQSAIKAGYSPKTVRSIGQENLTKPDIKSYIDAKMAEIESHKIADAKEVLQFYTRVLREEETEEVALPTGDNVVTVEKKPSFKDRLTAAKELMKRYPLSDPVVQAQLKKITADARVAEARAKALEDNGQDMELLLDKMLDTITKEDKSNEPR</sequence>
<reference evidence="3 4" key="1">
    <citation type="submission" date="2020-08" db="EMBL/GenBank/DDBJ databases">
        <title>A Genomic Blueprint of the Chicken Gut Microbiome.</title>
        <authorList>
            <person name="Gilroy R."/>
            <person name="Ravi A."/>
            <person name="Getino M."/>
            <person name="Pursley I."/>
            <person name="Horton D.L."/>
            <person name="Alikhan N.-F."/>
            <person name="Baker D."/>
            <person name="Gharbi K."/>
            <person name="Hall N."/>
            <person name="Watson M."/>
            <person name="Adriaenssens E.M."/>
            <person name="Foster-Nyarko E."/>
            <person name="Jarju S."/>
            <person name="Secka A."/>
            <person name="Antonio M."/>
            <person name="Oren A."/>
            <person name="Chaudhuri R."/>
            <person name="La Ragione R.M."/>
            <person name="Hildebrand F."/>
            <person name="Pallen M.J."/>
        </authorList>
    </citation>
    <scope>NUCLEOTIDE SEQUENCE [LARGE SCALE GENOMIC DNA]</scope>
    <source>
        <strain evidence="3 4">Sa3CUN2</strain>
    </source>
</reference>
<accession>A0ABR8PB76</accession>
<gene>
    <name evidence="3" type="ORF">H9564_02290</name>
</gene>
<evidence type="ECO:0000313" key="3">
    <source>
        <dbReference type="EMBL" id="MBD7894561.1"/>
    </source>
</evidence>
<dbReference type="Gene3D" id="1.10.10.1400">
    <property type="entry name" value="Terminase, small subunit, N-terminal DNA-binding domain, HTH motif"/>
    <property type="match status" value="1"/>
</dbReference>
<proteinExistence type="predicted"/>
<protein>
    <submittedName>
        <fullName evidence="3">Terminase small subunit</fullName>
    </submittedName>
</protein>
<keyword evidence="2" id="KW-0231">Viral genome packaging</keyword>
<keyword evidence="4" id="KW-1185">Reference proteome</keyword>
<dbReference type="EMBL" id="JACSQW010000004">
    <property type="protein sequence ID" value="MBD7894561.1"/>
    <property type="molecule type" value="Genomic_DNA"/>
</dbReference>
<evidence type="ECO:0000256" key="2">
    <source>
        <dbReference type="ARBA" id="ARBA00023219"/>
    </source>
</evidence>
<keyword evidence="1" id="KW-1188">Viral release from host cell</keyword>
<dbReference type="PANTHER" id="PTHR41328">
    <property type="entry name" value="TERMINASE SMALL SUBUNIT-RELATED"/>
    <property type="match status" value="1"/>
</dbReference>
<dbReference type="PANTHER" id="PTHR41328:SF2">
    <property type="entry name" value="TERMINASE SMALL SUBUNIT"/>
    <property type="match status" value="1"/>
</dbReference>
<organism evidence="3 4">
    <name type="scientific">Limosilactobacillus avistercoris</name>
    <dbReference type="NCBI Taxonomy" id="2762243"/>
    <lineage>
        <taxon>Bacteria</taxon>
        <taxon>Bacillati</taxon>
        <taxon>Bacillota</taxon>
        <taxon>Bacilli</taxon>
        <taxon>Lactobacillales</taxon>
        <taxon>Lactobacillaceae</taxon>
        <taxon>Limosilactobacillus</taxon>
    </lineage>
</organism>
<name>A0ABR8PB76_9LACO</name>
<comment type="caution">
    <text evidence="3">The sequence shown here is derived from an EMBL/GenBank/DDBJ whole genome shotgun (WGS) entry which is preliminary data.</text>
</comment>